<dbReference type="SUPFAM" id="SSF55874">
    <property type="entry name" value="ATPase domain of HSP90 chaperone/DNA topoisomerase II/histidine kinase"/>
    <property type="match status" value="1"/>
</dbReference>
<proteinExistence type="predicted"/>
<dbReference type="RefSeq" id="WP_099412837.1">
    <property type="nucleotide sequence ID" value="NZ_PDYH01000010.1"/>
</dbReference>
<dbReference type="Gene3D" id="3.30.565.10">
    <property type="entry name" value="Histidine kinase-like ATPase, C-terminal domain"/>
    <property type="match status" value="1"/>
</dbReference>
<reference evidence="16" key="1">
    <citation type="submission" date="2017-10" db="EMBL/GenBank/DDBJ databases">
        <title>Resolving the taxonomy of Roseburia spp., Eubacterium rectale and Agathobacter spp. through phylogenomic analysis.</title>
        <authorList>
            <person name="Sheridan P.O."/>
            <person name="Walker A.W."/>
            <person name="Duncan S.H."/>
            <person name="Scott K.P."/>
            <person name="Toole P.W.O."/>
            <person name="Luis P."/>
            <person name="Flint H.J."/>
        </authorList>
    </citation>
    <scope>NUCLEOTIDE SEQUENCE [LARGE SCALE GENOMIC DNA]</scope>
    <source>
        <strain evidence="16">JK10</strain>
    </source>
</reference>
<dbReference type="AlphaFoldDB" id="A0A2G3ED22"/>
<dbReference type="Pfam" id="PF02518">
    <property type="entry name" value="HATPase_c"/>
    <property type="match status" value="1"/>
</dbReference>
<evidence type="ECO:0000313" key="16">
    <source>
        <dbReference type="EMBL" id="PHU41035.1"/>
    </source>
</evidence>
<accession>A0A2G3ED22</accession>
<dbReference type="InterPro" id="IPR003594">
    <property type="entry name" value="HATPase_dom"/>
</dbReference>
<keyword evidence="7 14" id="KW-0812">Transmembrane</keyword>
<evidence type="ECO:0000256" key="11">
    <source>
        <dbReference type="ARBA" id="ARBA00022989"/>
    </source>
</evidence>
<dbReference type="SMART" id="SM00387">
    <property type="entry name" value="HATPase_c"/>
    <property type="match status" value="1"/>
</dbReference>
<keyword evidence="13 14" id="KW-0472">Membrane</keyword>
<keyword evidence="11 14" id="KW-1133">Transmembrane helix</keyword>
<dbReference type="GO" id="GO:0005524">
    <property type="term" value="F:ATP binding"/>
    <property type="evidence" value="ECO:0007669"/>
    <property type="project" value="UniProtKB-KW"/>
</dbReference>
<dbReference type="InterPro" id="IPR036097">
    <property type="entry name" value="HisK_dim/P_sf"/>
</dbReference>
<dbReference type="PRINTS" id="PR00344">
    <property type="entry name" value="BCTRLSENSOR"/>
</dbReference>
<comment type="catalytic activity">
    <reaction evidence="1">
        <text>ATP + protein L-histidine = ADP + protein N-phospho-L-histidine.</text>
        <dbReference type="EC" id="2.7.13.3"/>
    </reaction>
</comment>
<dbReference type="SUPFAM" id="SSF47384">
    <property type="entry name" value="Homodimeric domain of signal transducing histidine kinase"/>
    <property type="match status" value="1"/>
</dbReference>
<evidence type="ECO:0000256" key="13">
    <source>
        <dbReference type="ARBA" id="ARBA00023136"/>
    </source>
</evidence>
<evidence type="ECO:0000256" key="1">
    <source>
        <dbReference type="ARBA" id="ARBA00000085"/>
    </source>
</evidence>
<evidence type="ECO:0000256" key="3">
    <source>
        <dbReference type="ARBA" id="ARBA00012438"/>
    </source>
</evidence>
<keyword evidence="9 16" id="KW-0418">Kinase</keyword>
<keyword evidence="17" id="KW-1185">Reference proteome</keyword>
<evidence type="ECO:0000256" key="2">
    <source>
        <dbReference type="ARBA" id="ARBA00004651"/>
    </source>
</evidence>
<dbReference type="Proteomes" id="UP000224317">
    <property type="component" value="Unassembled WGS sequence"/>
</dbReference>
<evidence type="ECO:0000256" key="4">
    <source>
        <dbReference type="ARBA" id="ARBA00022475"/>
    </source>
</evidence>
<dbReference type="CDD" id="cd00075">
    <property type="entry name" value="HATPase"/>
    <property type="match status" value="1"/>
</dbReference>
<feature type="transmembrane region" description="Helical" evidence="14">
    <location>
        <begin position="154"/>
        <end position="174"/>
    </location>
</feature>
<evidence type="ECO:0000256" key="6">
    <source>
        <dbReference type="ARBA" id="ARBA00022679"/>
    </source>
</evidence>
<dbReference type="PROSITE" id="PS50109">
    <property type="entry name" value="HIS_KIN"/>
    <property type="match status" value="1"/>
</dbReference>
<feature type="transmembrane region" description="Helical" evidence="14">
    <location>
        <begin position="12"/>
        <end position="35"/>
    </location>
</feature>
<keyword evidence="5" id="KW-0597">Phosphoprotein</keyword>
<dbReference type="InterPro" id="IPR005467">
    <property type="entry name" value="His_kinase_dom"/>
</dbReference>
<dbReference type="PANTHER" id="PTHR45528:SF1">
    <property type="entry name" value="SENSOR HISTIDINE KINASE CPXA"/>
    <property type="match status" value="1"/>
</dbReference>
<dbReference type="InterPro" id="IPR004358">
    <property type="entry name" value="Sig_transdc_His_kin-like_C"/>
</dbReference>
<dbReference type="EMBL" id="PDYH01000010">
    <property type="protein sequence ID" value="PHU41035.1"/>
    <property type="molecule type" value="Genomic_DNA"/>
</dbReference>
<dbReference type="GO" id="GO:0005886">
    <property type="term" value="C:plasma membrane"/>
    <property type="evidence" value="ECO:0007669"/>
    <property type="project" value="UniProtKB-SubCell"/>
</dbReference>
<dbReference type="CDD" id="cd00082">
    <property type="entry name" value="HisKA"/>
    <property type="match status" value="1"/>
</dbReference>
<sequence length="448" mass="50485">MRPYLKYISKQFSRLILLLCALVVINIIIFITSFYKIVNTDYAESSPLQVLSAIQSDCNVSGISDSAKNILNKYNIWAIYLDLEGNVLWDHQAPSDISDKYSINDIAVISKGYLNNYPVFIHTNDDGLLLLGYPKDSYVKLQSNFFSIRAIKRFPIFLLVLLLFDLAIIILIYLRSKNRFISKINPIIEGIESLAAGQPINLEEKGQLSEVAESVNRASYVINRQNEARVNWISGVSHDIRTPLSLILGYSDKIKNQPQVNDEIVKYADIIGQNSIRIKDLVADLNLFSMLEYNMQPLELSHIRISKLLRSFVANKINEGLEDSYSISLEIEPSAEGLELNCNERLIERALSNLVNNSIRHNPNGCDITVELHSNKGKPQIIVTDNGVGISREFAEAQKKPHYFEALDERLDLRHGLGLIIVKQITEAHGGTVDTPEVSTGYNTILSF</sequence>
<dbReference type="Gene3D" id="1.10.287.130">
    <property type="match status" value="1"/>
</dbReference>
<dbReference type="SMART" id="SM00388">
    <property type="entry name" value="HisKA"/>
    <property type="match status" value="1"/>
</dbReference>
<protein>
    <recommendedName>
        <fullName evidence="3">histidine kinase</fullName>
        <ecNumber evidence="3">2.7.13.3</ecNumber>
    </recommendedName>
</protein>
<keyword evidence="12" id="KW-0902">Two-component regulatory system</keyword>
<evidence type="ECO:0000256" key="10">
    <source>
        <dbReference type="ARBA" id="ARBA00022840"/>
    </source>
</evidence>
<dbReference type="InterPro" id="IPR003661">
    <property type="entry name" value="HisK_dim/P_dom"/>
</dbReference>
<dbReference type="EC" id="2.7.13.3" evidence="3"/>
<feature type="domain" description="Histidine kinase" evidence="15">
    <location>
        <begin position="235"/>
        <end position="448"/>
    </location>
</feature>
<dbReference type="GO" id="GO:0000155">
    <property type="term" value="F:phosphorelay sensor kinase activity"/>
    <property type="evidence" value="ECO:0007669"/>
    <property type="project" value="InterPro"/>
</dbReference>
<dbReference type="InterPro" id="IPR036890">
    <property type="entry name" value="HATPase_C_sf"/>
</dbReference>
<gene>
    <name evidence="16" type="ORF">CSX00_03565</name>
</gene>
<evidence type="ECO:0000256" key="7">
    <source>
        <dbReference type="ARBA" id="ARBA00022692"/>
    </source>
</evidence>
<evidence type="ECO:0000256" key="14">
    <source>
        <dbReference type="SAM" id="Phobius"/>
    </source>
</evidence>
<evidence type="ECO:0000313" key="17">
    <source>
        <dbReference type="Proteomes" id="UP000224317"/>
    </source>
</evidence>
<name>A0A2G3ED22_9FIRM</name>
<keyword evidence="8" id="KW-0547">Nucleotide-binding</keyword>
<evidence type="ECO:0000256" key="8">
    <source>
        <dbReference type="ARBA" id="ARBA00022741"/>
    </source>
</evidence>
<dbReference type="Pfam" id="PF00512">
    <property type="entry name" value="HisKA"/>
    <property type="match status" value="1"/>
</dbReference>
<dbReference type="PANTHER" id="PTHR45528">
    <property type="entry name" value="SENSOR HISTIDINE KINASE CPXA"/>
    <property type="match status" value="1"/>
</dbReference>
<keyword evidence="4" id="KW-1003">Cell membrane</keyword>
<organism evidence="16 17">
    <name type="scientific">Pseudobutyrivibrio ruminis</name>
    <dbReference type="NCBI Taxonomy" id="46206"/>
    <lineage>
        <taxon>Bacteria</taxon>
        <taxon>Bacillati</taxon>
        <taxon>Bacillota</taxon>
        <taxon>Clostridia</taxon>
        <taxon>Lachnospirales</taxon>
        <taxon>Lachnospiraceae</taxon>
        <taxon>Pseudobutyrivibrio</taxon>
    </lineage>
</organism>
<evidence type="ECO:0000256" key="9">
    <source>
        <dbReference type="ARBA" id="ARBA00022777"/>
    </source>
</evidence>
<evidence type="ECO:0000256" key="12">
    <source>
        <dbReference type="ARBA" id="ARBA00023012"/>
    </source>
</evidence>
<comment type="caution">
    <text evidence="16">The sequence shown here is derived from an EMBL/GenBank/DDBJ whole genome shotgun (WGS) entry which is preliminary data.</text>
</comment>
<keyword evidence="10" id="KW-0067">ATP-binding</keyword>
<keyword evidence="6" id="KW-0808">Transferase</keyword>
<dbReference type="InterPro" id="IPR050398">
    <property type="entry name" value="HssS/ArlS-like"/>
</dbReference>
<evidence type="ECO:0000259" key="15">
    <source>
        <dbReference type="PROSITE" id="PS50109"/>
    </source>
</evidence>
<comment type="subcellular location">
    <subcellularLocation>
        <location evidence="2">Cell membrane</location>
        <topology evidence="2">Multi-pass membrane protein</topology>
    </subcellularLocation>
</comment>
<evidence type="ECO:0000256" key="5">
    <source>
        <dbReference type="ARBA" id="ARBA00022553"/>
    </source>
</evidence>